<dbReference type="Pfam" id="PF01381">
    <property type="entry name" value="HTH_3"/>
    <property type="match status" value="1"/>
</dbReference>
<evidence type="ECO:0000313" key="3">
    <source>
        <dbReference type="Proteomes" id="UP000030595"/>
    </source>
</evidence>
<organism evidence="2 3">
    <name type="scientific">Ureibacillus massiliensis 4400831 = CIP 108448 = CCUG 49529</name>
    <dbReference type="NCBI Taxonomy" id="1211035"/>
    <lineage>
        <taxon>Bacteria</taxon>
        <taxon>Bacillati</taxon>
        <taxon>Bacillota</taxon>
        <taxon>Bacilli</taxon>
        <taxon>Bacillales</taxon>
        <taxon>Caryophanaceae</taxon>
        <taxon>Ureibacillus</taxon>
    </lineage>
</organism>
<dbReference type="PROSITE" id="PS50943">
    <property type="entry name" value="HTH_CROC1"/>
    <property type="match status" value="1"/>
</dbReference>
<dbReference type="OrthoDB" id="9812495at2"/>
<dbReference type="InterPro" id="IPR001387">
    <property type="entry name" value="Cro/C1-type_HTH"/>
</dbReference>
<sequence>MEDVQLSLSTLRNNAGMTQQDVADKMGVNVETVKKWENGEVINGLVIYALAKLYRVEVDNIKVPS</sequence>
<dbReference type="Gene3D" id="1.10.260.40">
    <property type="entry name" value="lambda repressor-like DNA-binding domains"/>
    <property type="match status" value="1"/>
</dbReference>
<dbReference type="InterPro" id="IPR010982">
    <property type="entry name" value="Lambda_DNA-bd_dom_sf"/>
</dbReference>
<comment type="caution">
    <text evidence="2">The sequence shown here is derived from an EMBL/GenBank/DDBJ whole genome shotgun (WGS) entry which is preliminary data.</text>
</comment>
<evidence type="ECO:0000259" key="1">
    <source>
        <dbReference type="PROSITE" id="PS50943"/>
    </source>
</evidence>
<accession>A0A0A3J8T6</accession>
<evidence type="ECO:0000313" key="2">
    <source>
        <dbReference type="EMBL" id="KGR91598.1"/>
    </source>
</evidence>
<dbReference type="SUPFAM" id="SSF47413">
    <property type="entry name" value="lambda repressor-like DNA-binding domains"/>
    <property type="match status" value="1"/>
</dbReference>
<dbReference type="EMBL" id="JPVQ01000005">
    <property type="protein sequence ID" value="KGR91598.1"/>
    <property type="molecule type" value="Genomic_DNA"/>
</dbReference>
<name>A0A0A3J8T6_9BACL</name>
<dbReference type="Proteomes" id="UP000030595">
    <property type="component" value="Unassembled WGS sequence"/>
</dbReference>
<dbReference type="RefSeq" id="WP_036172997.1">
    <property type="nucleotide sequence ID" value="NZ_AVCZ01000005.1"/>
</dbReference>
<proteinExistence type="predicted"/>
<keyword evidence="3" id="KW-1185">Reference proteome</keyword>
<dbReference type="GO" id="GO:0003677">
    <property type="term" value="F:DNA binding"/>
    <property type="evidence" value="ECO:0007669"/>
    <property type="project" value="InterPro"/>
</dbReference>
<dbReference type="eggNOG" id="COG1396">
    <property type="taxonomic scope" value="Bacteria"/>
</dbReference>
<dbReference type="AlphaFoldDB" id="A0A0A3J8T6"/>
<dbReference type="SMART" id="SM00530">
    <property type="entry name" value="HTH_XRE"/>
    <property type="match status" value="1"/>
</dbReference>
<dbReference type="CDD" id="cd00093">
    <property type="entry name" value="HTH_XRE"/>
    <property type="match status" value="1"/>
</dbReference>
<gene>
    <name evidence="2" type="ORF">CD30_04635</name>
</gene>
<protein>
    <submittedName>
        <fullName evidence="2">XRE family transcriptional regulator</fullName>
    </submittedName>
</protein>
<feature type="domain" description="HTH cro/C1-type" evidence="1">
    <location>
        <begin position="8"/>
        <end position="61"/>
    </location>
</feature>
<reference evidence="2 3" key="1">
    <citation type="submission" date="2014-02" db="EMBL/GenBank/DDBJ databases">
        <title>Draft genome sequence of Lysinibacillus massiliensis CCUG 49529.</title>
        <authorList>
            <person name="Zhang F."/>
            <person name="Wang G."/>
            <person name="Zhang L."/>
        </authorList>
    </citation>
    <scope>NUCLEOTIDE SEQUENCE [LARGE SCALE GENOMIC DNA]</scope>
    <source>
        <strain evidence="2 3">CCUG 49529</strain>
    </source>
</reference>